<sequence length="163" mass="19759">MKQTIRRVTPIAQKTGFVYPNLMVRKNSDTDKHIITEINKFCVYESFMKLGWIYKQRLPQPANVRNPNLKMYQTILRQKLEKTNEDSLKQLFQSMLAIIEFRNSADDPEEFYFGTNNFEYVWEKLIDETYGESNKGYYFPKTNWKLRVGDEIMQHLNRYYYDY</sequence>
<dbReference type="EMBL" id="JAWDIQ010000003">
    <property type="protein sequence ID" value="MDY0410596.1"/>
    <property type="molecule type" value="Genomic_DNA"/>
</dbReference>
<protein>
    <submittedName>
        <fullName evidence="1">LlaJI family restriction endonuclease</fullName>
        <ecNumber evidence="1">3.1.21.-</ecNumber>
    </submittedName>
</protein>
<evidence type="ECO:0000313" key="1">
    <source>
        <dbReference type="EMBL" id="MDY0410596.1"/>
    </source>
</evidence>
<keyword evidence="2" id="KW-1185">Reference proteome</keyword>
<keyword evidence="1" id="KW-0378">Hydrolase</keyword>
<accession>A0ABU5CW73</accession>
<name>A0ABU5CW73_9BACI</name>
<dbReference type="GO" id="GO:0016787">
    <property type="term" value="F:hydrolase activity"/>
    <property type="evidence" value="ECO:0007669"/>
    <property type="project" value="UniProtKB-KW"/>
</dbReference>
<dbReference type="InterPro" id="IPR018579">
    <property type="entry name" value="Restrct_endonuc_II_LlaJI"/>
</dbReference>
<reference evidence="1 2" key="1">
    <citation type="submission" date="2023-10" db="EMBL/GenBank/DDBJ databases">
        <title>Virgibacillus soli CC-YMP-6 genome.</title>
        <authorList>
            <person name="Miliotis G."/>
            <person name="Sengupta P."/>
            <person name="Hameed A."/>
            <person name="Chuvochina M."/>
            <person name="Mcdonagh F."/>
            <person name="Simpson A.C."/>
            <person name="Singh N.K."/>
            <person name="Rekha P.D."/>
            <person name="Raman K."/>
            <person name="Hugenholtz P."/>
            <person name="Venkateswaran K."/>
        </authorList>
    </citation>
    <scope>NUCLEOTIDE SEQUENCE [LARGE SCALE GENOMIC DNA]</scope>
    <source>
        <strain evidence="1 2">CC-YMP-6</strain>
    </source>
</reference>
<dbReference type="GO" id="GO:0004519">
    <property type="term" value="F:endonuclease activity"/>
    <property type="evidence" value="ECO:0007669"/>
    <property type="project" value="UniProtKB-KW"/>
</dbReference>
<evidence type="ECO:0000313" key="2">
    <source>
        <dbReference type="Proteomes" id="UP001275315"/>
    </source>
</evidence>
<dbReference type="Pfam" id="PF09563">
    <property type="entry name" value="RE_LlaJI"/>
    <property type="match status" value="1"/>
</dbReference>
<organism evidence="1 2">
    <name type="scientific">Paracerasibacillus soli</name>
    <dbReference type="NCBI Taxonomy" id="480284"/>
    <lineage>
        <taxon>Bacteria</taxon>
        <taxon>Bacillati</taxon>
        <taxon>Bacillota</taxon>
        <taxon>Bacilli</taxon>
        <taxon>Bacillales</taxon>
        <taxon>Bacillaceae</taxon>
        <taxon>Paracerasibacillus</taxon>
    </lineage>
</organism>
<comment type="caution">
    <text evidence="1">The sequence shown here is derived from an EMBL/GenBank/DDBJ whole genome shotgun (WGS) entry which is preliminary data.</text>
</comment>
<keyword evidence="1" id="KW-0540">Nuclease</keyword>
<keyword evidence="1" id="KW-0255">Endonuclease</keyword>
<gene>
    <name evidence="1" type="ORF">RWD45_21240</name>
</gene>
<proteinExistence type="predicted"/>
<dbReference type="EC" id="3.1.21.-" evidence="1"/>
<dbReference type="Proteomes" id="UP001275315">
    <property type="component" value="Unassembled WGS sequence"/>
</dbReference>
<dbReference type="RefSeq" id="WP_320381484.1">
    <property type="nucleotide sequence ID" value="NZ_JAWDIQ010000003.1"/>
</dbReference>